<keyword evidence="4" id="KW-0949">S-adenosyl-L-methionine</keyword>
<reference evidence="12" key="1">
    <citation type="submission" date="2025-08" db="UniProtKB">
        <authorList>
            <consortium name="RefSeq"/>
        </authorList>
    </citation>
    <scope>IDENTIFICATION</scope>
</reference>
<evidence type="ECO:0000259" key="10">
    <source>
        <dbReference type="PROSITE" id="PS51675"/>
    </source>
</evidence>
<evidence type="ECO:0000256" key="9">
    <source>
        <dbReference type="ARBA" id="ARBA00029803"/>
    </source>
</evidence>
<dbReference type="PROSITE" id="PS51675">
    <property type="entry name" value="SAM_MT_TRM10"/>
    <property type="match status" value="1"/>
</dbReference>
<keyword evidence="5" id="KW-0819">tRNA processing</keyword>
<dbReference type="InterPro" id="IPR025812">
    <property type="entry name" value="Trm10_C_MTase_dom"/>
</dbReference>
<dbReference type="GO" id="GO:0008168">
    <property type="term" value="F:methyltransferase activity"/>
    <property type="evidence" value="ECO:0007669"/>
    <property type="project" value="UniProtKB-KW"/>
</dbReference>
<name>A0AAJ6VX20_9ACAR</name>
<dbReference type="GO" id="GO:0005654">
    <property type="term" value="C:nucleoplasm"/>
    <property type="evidence" value="ECO:0007669"/>
    <property type="project" value="TreeGrafter"/>
</dbReference>
<organism evidence="11 12">
    <name type="scientific">Galendromus occidentalis</name>
    <name type="common">western predatory mite</name>
    <dbReference type="NCBI Taxonomy" id="34638"/>
    <lineage>
        <taxon>Eukaryota</taxon>
        <taxon>Metazoa</taxon>
        <taxon>Ecdysozoa</taxon>
        <taxon>Arthropoda</taxon>
        <taxon>Chelicerata</taxon>
        <taxon>Arachnida</taxon>
        <taxon>Acari</taxon>
        <taxon>Parasitiformes</taxon>
        <taxon>Mesostigmata</taxon>
        <taxon>Gamasina</taxon>
        <taxon>Phytoseioidea</taxon>
        <taxon>Phytoseiidae</taxon>
        <taxon>Typhlodrominae</taxon>
        <taxon>Galendromus</taxon>
    </lineage>
</organism>
<dbReference type="PANTHER" id="PTHR13563">
    <property type="entry name" value="TRNA (GUANINE-9-) METHYLTRANSFERASE"/>
    <property type="match status" value="1"/>
</dbReference>
<dbReference type="PANTHER" id="PTHR13563:SF5">
    <property type="entry name" value="TRNA METHYLTRANSFERASE 10 HOMOLOG C"/>
    <property type="match status" value="1"/>
</dbReference>
<dbReference type="GO" id="GO:0005739">
    <property type="term" value="C:mitochondrion"/>
    <property type="evidence" value="ECO:0007669"/>
    <property type="project" value="UniProtKB-SubCell"/>
</dbReference>
<dbReference type="CDD" id="cd18102">
    <property type="entry name" value="Trm10_MRRP1"/>
    <property type="match status" value="1"/>
</dbReference>
<sequence length="319" mass="37201">MSYNYHDYGHLLEKGTISKQQLRAMVYYLNREIRKGRHVPRHLTPELLEEVIQLPSLNKRRRFLQFYAGKEYKEYRKQNPRSQPVYDKPIIEPWTSTDVLPRYGLFANCIFPRIEERKLYMVLEKLMLPRLPFAQRVAVDFSFDDLMSPREMRKLSVDMKLMFAANRWTTSPVNLHLCSFDPETSFSARLVTNMVAARKLAFPYELSPKPVTELFPRENIVYLSPEGEGVLDNLDEDVIYVIGALVDKTNLPGVSARRARELGVRSMRFPTSACLRWEEKGDERPLHLTHCVQILSKLSSGCPWEEAIRGLDDFLTVEL</sequence>
<keyword evidence="6" id="KW-0809">Transit peptide</keyword>
<dbReference type="Proteomes" id="UP000694867">
    <property type="component" value="Unplaced"/>
</dbReference>
<dbReference type="InterPro" id="IPR028564">
    <property type="entry name" value="MT_TRM10-typ"/>
</dbReference>
<accession>A0AAJ6VX20</accession>
<keyword evidence="8" id="KW-0496">Mitochondrion</keyword>
<evidence type="ECO:0000256" key="7">
    <source>
        <dbReference type="ARBA" id="ARBA00023054"/>
    </source>
</evidence>
<evidence type="ECO:0000313" key="11">
    <source>
        <dbReference type="Proteomes" id="UP000694867"/>
    </source>
</evidence>
<dbReference type="Gene3D" id="3.40.1280.30">
    <property type="match status" value="1"/>
</dbReference>
<dbReference type="KEGG" id="goe:100901683"/>
<protein>
    <recommendedName>
        <fullName evidence="9">RNA (guanine-9-)-methyltransferase domain-containing protein 1</fullName>
    </recommendedName>
</protein>
<dbReference type="InterPro" id="IPR038459">
    <property type="entry name" value="MT_TRM10-typ_sf"/>
</dbReference>
<keyword evidence="3" id="KW-0808">Transferase</keyword>
<evidence type="ECO:0000256" key="6">
    <source>
        <dbReference type="ARBA" id="ARBA00022946"/>
    </source>
</evidence>
<comment type="subcellular location">
    <subcellularLocation>
        <location evidence="1">Mitochondrion</location>
    </subcellularLocation>
</comment>
<proteinExistence type="predicted"/>
<evidence type="ECO:0000256" key="3">
    <source>
        <dbReference type="ARBA" id="ARBA00022679"/>
    </source>
</evidence>
<dbReference type="GO" id="GO:0097745">
    <property type="term" value="P:mitochondrial tRNA 5'-end processing"/>
    <property type="evidence" value="ECO:0007669"/>
    <property type="project" value="TreeGrafter"/>
</dbReference>
<keyword evidence="7" id="KW-0175">Coiled coil</keyword>
<evidence type="ECO:0000256" key="5">
    <source>
        <dbReference type="ARBA" id="ARBA00022694"/>
    </source>
</evidence>
<dbReference type="AlphaFoldDB" id="A0AAJ6VX20"/>
<dbReference type="GO" id="GO:0032259">
    <property type="term" value="P:methylation"/>
    <property type="evidence" value="ECO:0007669"/>
    <property type="project" value="UniProtKB-KW"/>
</dbReference>
<evidence type="ECO:0000313" key="12">
    <source>
        <dbReference type="RefSeq" id="XP_003742689.1"/>
    </source>
</evidence>
<dbReference type="GeneID" id="100901683"/>
<dbReference type="GO" id="GO:0000049">
    <property type="term" value="F:tRNA binding"/>
    <property type="evidence" value="ECO:0007669"/>
    <property type="project" value="TreeGrafter"/>
</dbReference>
<feature type="domain" description="SAM-dependent MTase TRM10-type" evidence="10">
    <location>
        <begin position="123"/>
        <end position="319"/>
    </location>
</feature>
<gene>
    <name evidence="12" type="primary">LOC100901683</name>
</gene>
<evidence type="ECO:0000256" key="1">
    <source>
        <dbReference type="ARBA" id="ARBA00004173"/>
    </source>
</evidence>
<dbReference type="GO" id="GO:0070131">
    <property type="term" value="P:positive regulation of mitochondrial translation"/>
    <property type="evidence" value="ECO:0007669"/>
    <property type="project" value="TreeGrafter"/>
</dbReference>
<evidence type="ECO:0000256" key="8">
    <source>
        <dbReference type="ARBA" id="ARBA00023128"/>
    </source>
</evidence>
<keyword evidence="2" id="KW-0489">Methyltransferase</keyword>
<dbReference type="InterPro" id="IPR007356">
    <property type="entry name" value="tRNA_m1G_MeTrfase_euk"/>
</dbReference>
<dbReference type="RefSeq" id="XP_003742689.1">
    <property type="nucleotide sequence ID" value="XM_003742641.2"/>
</dbReference>
<keyword evidence="11" id="KW-1185">Reference proteome</keyword>
<evidence type="ECO:0000256" key="2">
    <source>
        <dbReference type="ARBA" id="ARBA00022603"/>
    </source>
</evidence>
<evidence type="ECO:0000256" key="4">
    <source>
        <dbReference type="ARBA" id="ARBA00022691"/>
    </source>
</evidence>